<keyword evidence="1" id="KW-0560">Oxidoreductase</keyword>
<dbReference type="EMBL" id="JAEUXJ010000008">
    <property type="protein sequence ID" value="MBL6457324.1"/>
    <property type="molecule type" value="Genomic_DNA"/>
</dbReference>
<dbReference type="InterPro" id="IPR029061">
    <property type="entry name" value="THDP-binding"/>
</dbReference>
<gene>
    <name evidence="4" type="ORF">JMJ55_18475</name>
</gene>
<dbReference type="NCBIfam" id="NF009589">
    <property type="entry name" value="PRK13030.1"/>
    <property type="match status" value="1"/>
</dbReference>
<evidence type="ECO:0000313" key="4">
    <source>
        <dbReference type="EMBL" id="MBL6457324.1"/>
    </source>
</evidence>
<feature type="domain" description="Pyruvate/ketoisovalerate oxidoreductase catalytic" evidence="2">
    <location>
        <begin position="722"/>
        <end position="910"/>
    </location>
</feature>
<dbReference type="CDD" id="cd07034">
    <property type="entry name" value="TPP_PYR_PFOR_IOR-alpha_like"/>
    <property type="match status" value="1"/>
</dbReference>
<evidence type="ECO:0000313" key="5">
    <source>
        <dbReference type="Proteomes" id="UP000606490"/>
    </source>
</evidence>
<accession>A0ABS1V9A5</accession>
<dbReference type="InterPro" id="IPR046667">
    <property type="entry name" value="DUF6537"/>
</dbReference>
<evidence type="ECO:0000259" key="3">
    <source>
        <dbReference type="Pfam" id="PF20169"/>
    </source>
</evidence>
<dbReference type="Proteomes" id="UP000606490">
    <property type="component" value="Unassembled WGS sequence"/>
</dbReference>
<proteinExistence type="predicted"/>
<dbReference type="Gene3D" id="3.40.920.10">
    <property type="entry name" value="Pyruvate-ferredoxin oxidoreductase, PFOR, domain III"/>
    <property type="match status" value="1"/>
</dbReference>
<evidence type="ECO:0000256" key="1">
    <source>
        <dbReference type="ARBA" id="ARBA00023002"/>
    </source>
</evidence>
<name>A0ABS1V9A5_9PROT</name>
<dbReference type="Gene3D" id="3.40.50.970">
    <property type="match status" value="2"/>
</dbReference>
<dbReference type="InterPro" id="IPR051457">
    <property type="entry name" value="2-oxoacid:Fd_oxidoreductase"/>
</dbReference>
<dbReference type="PANTHER" id="PTHR48084:SF3">
    <property type="entry name" value="SUBUNIT OF PYRUVATE:FLAVODOXIN OXIDOREDUCTASE"/>
    <property type="match status" value="1"/>
</dbReference>
<sequence length="1143" mass="123001">MGSIQRPEATLDDRWEKSGETLLLTGIQALVRLPLMRHQLDKALGWNTGGYISGYRGSPLGTYDMQLMKQAKRLAEANIVVRPGLNEDLAATAVWGSQQVALYGNQTVDGVFGIWYGKGPGVDRSGDVLRHANSAGTAPKGGVLALAGDDPTCKSSTITSGCEISFMDVEMPVLDPAGVHEILDYGLKAIDMSRFAGLWVGMKCVAETMDGAASVLVDPAAYASVTPDFTFPPDGVHIRLRDHAIPQEQRLRQVKLPAAIAFARANGLNPIVVDSPQARFGIAARGKAYATLRQALRDAGITDELARMAGLRIWKVGLAWPLDAEAAREFARGLEEVLVVEDRRPVIEPQLRDALYHEIQRPRITGKTDEQGRRLLSDLLELDTGAVLRALYARLPEALRTEQLAARIAQLDDLANLAVAPVHDRTPHFCPGCPHNTSTKVPEGSHAMAGIGCHTLAIYMDRSTDLVTHMGGEGMPWLGMAPFVSEKHMFANIGDGTYAHSGSLAIRQAIAAGTNITYKILVNSAVAMTGGQTPEGELGVPEIAAQMAAEGVGKIVLVSDDPERHQDDARMPKGITYRHRSELDAVQRELREVPGVSVLIYDQQCATERRRKRKRGTQAVAERRVAINPRVCEDCGDCSRTSNCLAVEPIETEFGRKRQIDQSACNQDLSCVEGFCPSFVTLVGAEPVKKPVPKLGEALPEPAVPEPRAGEPAWNILLAGVGGQGVTALSAILGMAAHLEGRPSRSVDMLGLAQKGGGVFAQLRIGRAGAAPETIEAPRIGMGQTDLLLSADMVVAHGRTARPLLGAGRTVAVLNADLQPTAQFVKDTSTQYDRAGMLESIRGACREVVTVPGVHAVEEAFGDLIYLNVWLLGIAFQRGLVPLSAEAIDRALELNGAQIERNKAAFALGRAAALAPPAPVTEAAETLDALIARRVGELTSYQSASYARPYADFVAKVRAAEAAAVPGEERLTRAVATQLYRLMAYKDEYEVARLHNLPEWQAHLAGHFTGTQRVELNLAPPILAKTDPVTGQPRKMAFGPWMLSAMRLLRHGKALRGTPLDPFGRTEERRMERALPGEYRAGVERLLALLSPETHARICAWAEAAAGIKGYGHIKARNVAATQARMAELEAAVARPVVAMAAE</sequence>
<comment type="caution">
    <text evidence="4">The sequence shown here is derived from an EMBL/GenBank/DDBJ whole genome shotgun (WGS) entry which is preliminary data.</text>
</comment>
<dbReference type="SUPFAM" id="SSF52518">
    <property type="entry name" value="Thiamin diphosphate-binding fold (THDP-binding)"/>
    <property type="match status" value="2"/>
</dbReference>
<dbReference type="InterPro" id="IPR002869">
    <property type="entry name" value="Pyrv_flavodox_OxRed_cen"/>
</dbReference>
<dbReference type="InterPro" id="IPR002880">
    <property type="entry name" value="Pyrv_Fd/Flavodoxin_OxRdtase_N"/>
</dbReference>
<protein>
    <submittedName>
        <fullName evidence="4">Indolepyruvate ferredoxin oxidoreductase family protein</fullName>
    </submittedName>
</protein>
<organism evidence="4 5">
    <name type="scientific">Belnapia mucosa</name>
    <dbReference type="NCBI Taxonomy" id="2804532"/>
    <lineage>
        <taxon>Bacteria</taxon>
        <taxon>Pseudomonadati</taxon>
        <taxon>Pseudomonadota</taxon>
        <taxon>Alphaproteobacteria</taxon>
        <taxon>Acetobacterales</taxon>
        <taxon>Roseomonadaceae</taxon>
        <taxon>Belnapia</taxon>
    </lineage>
</organism>
<feature type="domain" description="DUF6537" evidence="3">
    <location>
        <begin position="927"/>
        <end position="1128"/>
    </location>
</feature>
<dbReference type="Pfam" id="PF01558">
    <property type="entry name" value="POR"/>
    <property type="match status" value="1"/>
</dbReference>
<dbReference type="PANTHER" id="PTHR48084">
    <property type="entry name" value="2-OXOGLUTARATE OXIDOREDUCTASE SUBUNIT KORB-RELATED"/>
    <property type="match status" value="1"/>
</dbReference>
<dbReference type="NCBIfam" id="NF009588">
    <property type="entry name" value="PRK13029.1"/>
    <property type="match status" value="1"/>
</dbReference>
<dbReference type="Pfam" id="PF20169">
    <property type="entry name" value="DUF6537"/>
    <property type="match status" value="1"/>
</dbReference>
<dbReference type="InterPro" id="IPR019752">
    <property type="entry name" value="Pyrv/ketoisovalerate_OxRed_cat"/>
</dbReference>
<dbReference type="RefSeq" id="WP_202827070.1">
    <property type="nucleotide sequence ID" value="NZ_JAEUXJ010000008.1"/>
</dbReference>
<reference evidence="4 5" key="1">
    <citation type="submission" date="2021-01" db="EMBL/GenBank/DDBJ databases">
        <title>Belnapia mucosa sp. nov. and Belnapia arida sp. nov., isolated from the Tabernas Desert (Almeria, Spain).</title>
        <authorList>
            <person name="Molina-Menor E."/>
            <person name="Vidal-Verdu A."/>
            <person name="Calonge A."/>
            <person name="Satari L."/>
            <person name="Pereto Magraner J."/>
            <person name="Porcar Miralles M."/>
        </authorList>
    </citation>
    <scope>NUCLEOTIDE SEQUENCE [LARGE SCALE GENOMIC DNA]</scope>
    <source>
        <strain evidence="4 5">T6</strain>
    </source>
</reference>
<dbReference type="CDD" id="cd02008">
    <property type="entry name" value="TPP_IOR_alpha"/>
    <property type="match status" value="1"/>
</dbReference>
<dbReference type="SUPFAM" id="SSF53323">
    <property type="entry name" value="Pyruvate-ferredoxin oxidoreductase, PFOR, domain III"/>
    <property type="match status" value="1"/>
</dbReference>
<evidence type="ECO:0000259" key="2">
    <source>
        <dbReference type="Pfam" id="PF01558"/>
    </source>
</evidence>
<keyword evidence="5" id="KW-1185">Reference proteome</keyword>